<keyword evidence="1" id="KW-0812">Transmembrane</keyword>
<name>A0A5C6M7U3_9PLAN</name>
<keyword evidence="3" id="KW-1185">Reference proteome</keyword>
<evidence type="ECO:0008006" key="4">
    <source>
        <dbReference type="Google" id="ProtNLM"/>
    </source>
</evidence>
<comment type="caution">
    <text evidence="2">The sequence shown here is derived from an EMBL/GenBank/DDBJ whole genome shotgun (WGS) entry which is preliminary data.</text>
</comment>
<evidence type="ECO:0000256" key="1">
    <source>
        <dbReference type="SAM" id="Phobius"/>
    </source>
</evidence>
<evidence type="ECO:0000313" key="3">
    <source>
        <dbReference type="Proteomes" id="UP000321083"/>
    </source>
</evidence>
<keyword evidence="1" id="KW-1133">Transmembrane helix</keyword>
<feature type="transmembrane region" description="Helical" evidence="1">
    <location>
        <begin position="61"/>
        <end position="81"/>
    </location>
</feature>
<dbReference type="Proteomes" id="UP000321083">
    <property type="component" value="Unassembled WGS sequence"/>
</dbReference>
<dbReference type="InterPro" id="IPR010865">
    <property type="entry name" value="DUF1499"/>
</dbReference>
<gene>
    <name evidence="2" type="ORF">E3A20_08530</name>
</gene>
<organism evidence="2 3">
    <name type="scientific">Planctomyces bekefii</name>
    <dbReference type="NCBI Taxonomy" id="1653850"/>
    <lineage>
        <taxon>Bacteria</taxon>
        <taxon>Pseudomonadati</taxon>
        <taxon>Planctomycetota</taxon>
        <taxon>Planctomycetia</taxon>
        <taxon>Planctomycetales</taxon>
        <taxon>Planctomycetaceae</taxon>
        <taxon>Planctomyces</taxon>
    </lineage>
</organism>
<reference evidence="2 3" key="2">
    <citation type="submission" date="2019-08" db="EMBL/GenBank/DDBJ databases">
        <authorList>
            <person name="Henke P."/>
        </authorList>
    </citation>
    <scope>NUCLEOTIDE SEQUENCE [LARGE SCALE GENOMIC DNA]</scope>
    <source>
        <strain evidence="2">Phe10_nw2017</strain>
    </source>
</reference>
<sequence length="234" mass="25264">MNVQMIPAALALFFFVVPPLLAGMGLVPSLPAFMAWVFSLVPGIIAVGMGLRLVSKGDPKFGLLGIALGLLPPLVIGYGMVKSRAYPPINDITTNFEAPPGFQKAQEAPDNQGRDLSYPLMYKSPQAQAYPDLKDIEVARPAPEVFQVVQAALATDAKLKIVAVDSENMRLEGEEKSTLFGFVDDFVVEVRATGDKSLVVLRSKSRFGQADFGANALRLRRMIDLVQSKLGPTS</sequence>
<dbReference type="AlphaFoldDB" id="A0A5C6M7U3"/>
<evidence type="ECO:0000313" key="2">
    <source>
        <dbReference type="EMBL" id="TWW10022.1"/>
    </source>
</evidence>
<accession>A0A5C6M7U3</accession>
<keyword evidence="1" id="KW-0472">Membrane</keyword>
<feature type="transmembrane region" description="Helical" evidence="1">
    <location>
        <begin position="32"/>
        <end position="54"/>
    </location>
</feature>
<dbReference type="Pfam" id="PF07386">
    <property type="entry name" value="DUF1499"/>
    <property type="match status" value="1"/>
</dbReference>
<protein>
    <recommendedName>
        <fullName evidence="4">DUF1499 domain-containing protein</fullName>
    </recommendedName>
</protein>
<proteinExistence type="predicted"/>
<dbReference type="EMBL" id="SRHE01000125">
    <property type="protein sequence ID" value="TWW10022.1"/>
    <property type="molecule type" value="Genomic_DNA"/>
</dbReference>
<reference evidence="2 3" key="1">
    <citation type="submission" date="2019-08" db="EMBL/GenBank/DDBJ databases">
        <title>100 year-old enigma solved: identification of Planctomyces bekefii, the type genus and species of the phylum Planctomycetes.</title>
        <authorList>
            <person name="Svetlana D.N."/>
            <person name="Overmann J."/>
        </authorList>
    </citation>
    <scope>NUCLEOTIDE SEQUENCE [LARGE SCALE GENOMIC DNA]</scope>
    <source>
        <strain evidence="2">Phe10_nw2017</strain>
    </source>
</reference>